<reference evidence="13" key="1">
    <citation type="submission" date="2023-06" db="EMBL/GenBank/DDBJ databases">
        <title>Genome-scale phylogeny and comparative genomics of the fungal order Sordariales.</title>
        <authorList>
            <consortium name="Lawrence Berkeley National Laboratory"/>
            <person name="Hensen N."/>
            <person name="Bonometti L."/>
            <person name="Westerberg I."/>
            <person name="Brannstrom I.O."/>
            <person name="Guillou S."/>
            <person name="Cros-Aarteil S."/>
            <person name="Calhoun S."/>
            <person name="Haridas S."/>
            <person name="Kuo A."/>
            <person name="Mondo S."/>
            <person name="Pangilinan J."/>
            <person name="Riley R."/>
            <person name="LaButti K."/>
            <person name="Andreopoulos B."/>
            <person name="Lipzen A."/>
            <person name="Chen C."/>
            <person name="Yanf M."/>
            <person name="Daum C."/>
            <person name="Ng V."/>
            <person name="Clum A."/>
            <person name="Steindorff A."/>
            <person name="Ohm R."/>
            <person name="Martin F."/>
            <person name="Silar P."/>
            <person name="Natvig D."/>
            <person name="Lalanne C."/>
            <person name="Gautier V."/>
            <person name="Ament-velasquez S.L."/>
            <person name="Kruys A."/>
            <person name="Hutchinson M.I."/>
            <person name="Powell A.J."/>
            <person name="Barry K."/>
            <person name="Miller A.N."/>
            <person name="Grigoriev I.V."/>
            <person name="Debuchy R."/>
            <person name="Gladieux P."/>
            <person name="Thoren M.H."/>
            <person name="Johannesson H."/>
        </authorList>
    </citation>
    <scope>NUCLEOTIDE SEQUENCE</scope>
    <source>
        <strain evidence="13">SMH3187-1</strain>
    </source>
</reference>
<comment type="caution">
    <text evidence="13">The sequence shown here is derived from an EMBL/GenBank/DDBJ whole genome shotgun (WGS) entry which is preliminary data.</text>
</comment>
<sequence length="750" mass="81957">MSLFGSSPSDDAAPVATANAFGDSRSSLFEDEPPMTKSTTSALFADDESGPASPWDLPTPRKQQTRADLIRNLLPASEVPESYLAAFDTVVHDDGSGNRVASGGLARTLAAARLSADDQARIMGILVPGGSSEHVSLGRNEFNVLLALVGLAQEGEGVTLDGVDERRRHLPEPTLPGLVEVAPALPNLSELSAKPPQRPVTPPAPAPVHALPSPTPRQTRAFRKPSMDYPEDPWNTPDVHKNHNHGPELPKLPTEEPEPQAAPATNGHSQYPASPQSTLPGRTTSTFTTGTAASGGGTMSQAAGPSQESTGAWAYFDGNTVGSAGFTSRAGEPVASPFGGTGPRDAGDALPPIPAPSRTIGGSGRVGGPVQELILVTLMPEKEGIFFFQHHNYEVTSSRRPSKVVRRYSDFVWLLDCLHKRYPFRILPLLPPKRVAVNGNHLSNDGAFIEKRRRGLARFLNALVRHPVLSQEQLVVMFLTVPTELSVWRKQATISVQDEFAGRPLPAGLEDSLPSTLEDLFGRTRLGVNRSAELYISLCNIMDRLVKRSEGVAADHARIAMTLTSLTDVSADAYATDANDVPLLNDGLQAMSKHLRTSQGLMEDESRAWDAGVLEDLKRQRDALVSLRDLFDRRERLDKDNIPFLEKRIATNETKLTTLRAKPEGLVKPGEVEKVVESIIKDKESIVNQHNRSVFVKECLRDELIYFQHTQYNVSRWNQDWAQERVKYSEMLADNWRRLLDDLEGMPLGD</sequence>
<dbReference type="PANTHER" id="PTHR47554:SF1">
    <property type="entry name" value="SORTING NEXIN MVP1"/>
    <property type="match status" value="1"/>
</dbReference>
<feature type="region of interest" description="Disordered" evidence="11">
    <location>
        <begin position="332"/>
        <end position="364"/>
    </location>
</feature>
<feature type="domain" description="PX" evidence="12">
    <location>
        <begin position="371"/>
        <end position="485"/>
    </location>
</feature>
<dbReference type="InterPro" id="IPR036871">
    <property type="entry name" value="PX_dom_sf"/>
</dbReference>
<dbReference type="Pfam" id="PF00787">
    <property type="entry name" value="PX"/>
    <property type="match status" value="1"/>
</dbReference>
<dbReference type="GO" id="GO:0006623">
    <property type="term" value="P:protein targeting to vacuole"/>
    <property type="evidence" value="ECO:0007669"/>
    <property type="project" value="TreeGrafter"/>
</dbReference>
<keyword evidence="6" id="KW-0813">Transport</keyword>
<organism evidence="13 14">
    <name type="scientific">Schizothecium vesticola</name>
    <dbReference type="NCBI Taxonomy" id="314040"/>
    <lineage>
        <taxon>Eukaryota</taxon>
        <taxon>Fungi</taxon>
        <taxon>Dikarya</taxon>
        <taxon>Ascomycota</taxon>
        <taxon>Pezizomycotina</taxon>
        <taxon>Sordariomycetes</taxon>
        <taxon>Sordariomycetidae</taxon>
        <taxon>Sordariales</taxon>
        <taxon>Schizotheciaceae</taxon>
        <taxon>Schizothecium</taxon>
    </lineage>
</organism>
<dbReference type="GO" id="GO:0005829">
    <property type="term" value="C:cytosol"/>
    <property type="evidence" value="ECO:0007669"/>
    <property type="project" value="GOC"/>
</dbReference>
<feature type="compositionally biased region" description="Polar residues" evidence="11">
    <location>
        <begin position="266"/>
        <end position="276"/>
    </location>
</feature>
<evidence type="ECO:0000259" key="12">
    <source>
        <dbReference type="PROSITE" id="PS50195"/>
    </source>
</evidence>
<feature type="compositionally biased region" description="Basic and acidic residues" evidence="11">
    <location>
        <begin position="238"/>
        <end position="248"/>
    </location>
</feature>
<feature type="compositionally biased region" description="Pro residues" evidence="11">
    <location>
        <begin position="196"/>
        <end position="206"/>
    </location>
</feature>
<dbReference type="Gene3D" id="1.20.1270.60">
    <property type="entry name" value="Arfaptin homology (AH) domain/BAR domain"/>
    <property type="match status" value="1"/>
</dbReference>
<evidence type="ECO:0000256" key="4">
    <source>
        <dbReference type="ARBA" id="ARBA00010883"/>
    </source>
</evidence>
<feature type="region of interest" description="Disordered" evidence="11">
    <location>
        <begin position="189"/>
        <end position="311"/>
    </location>
</feature>
<evidence type="ECO:0000313" key="13">
    <source>
        <dbReference type="EMBL" id="KAK0752724.1"/>
    </source>
</evidence>
<evidence type="ECO:0000256" key="11">
    <source>
        <dbReference type="SAM" id="MobiDB-lite"/>
    </source>
</evidence>
<dbReference type="EMBL" id="JAUKUD010000001">
    <property type="protein sequence ID" value="KAK0752724.1"/>
    <property type="molecule type" value="Genomic_DNA"/>
</dbReference>
<dbReference type="FunFam" id="1.20.1270.60:FF:000072">
    <property type="entry name" value="Sorting nexin MVP1"/>
    <property type="match status" value="1"/>
</dbReference>
<dbReference type="SUPFAM" id="SSF64268">
    <property type="entry name" value="PX domain"/>
    <property type="match status" value="1"/>
</dbReference>
<keyword evidence="14" id="KW-1185">Reference proteome</keyword>
<dbReference type="GO" id="GO:0005768">
    <property type="term" value="C:endosome"/>
    <property type="evidence" value="ECO:0007669"/>
    <property type="project" value="TreeGrafter"/>
</dbReference>
<dbReference type="InterPro" id="IPR027267">
    <property type="entry name" value="AH/BAR_dom_sf"/>
</dbReference>
<dbReference type="PANTHER" id="PTHR47554">
    <property type="entry name" value="SORTING NEXIN MVP1"/>
    <property type="match status" value="1"/>
</dbReference>
<proteinExistence type="inferred from homology"/>
<protein>
    <recommendedName>
        <fullName evidence="5">Sorting nexin MVP1</fullName>
    </recommendedName>
    <alternativeName>
        <fullName evidence="10">Sorting nexin mvp1</fullName>
    </alternativeName>
</protein>
<feature type="region of interest" description="Disordered" evidence="11">
    <location>
        <begin position="23"/>
        <end position="61"/>
    </location>
</feature>
<dbReference type="GO" id="GO:0016020">
    <property type="term" value="C:membrane"/>
    <property type="evidence" value="ECO:0007669"/>
    <property type="project" value="UniProtKB-SubCell"/>
</dbReference>
<evidence type="ECO:0000313" key="14">
    <source>
        <dbReference type="Proteomes" id="UP001172155"/>
    </source>
</evidence>
<dbReference type="GO" id="GO:0042147">
    <property type="term" value="P:retrograde transport, endosome to Golgi"/>
    <property type="evidence" value="ECO:0007669"/>
    <property type="project" value="InterPro"/>
</dbReference>
<gene>
    <name evidence="13" type="ORF">B0T18DRAFT_423403</name>
</gene>
<dbReference type="GO" id="GO:0032266">
    <property type="term" value="F:phosphatidylinositol-3-phosphate binding"/>
    <property type="evidence" value="ECO:0007669"/>
    <property type="project" value="TreeGrafter"/>
</dbReference>
<evidence type="ECO:0000256" key="3">
    <source>
        <dbReference type="ARBA" id="ARBA00004496"/>
    </source>
</evidence>
<evidence type="ECO:0000256" key="2">
    <source>
        <dbReference type="ARBA" id="ARBA00004287"/>
    </source>
</evidence>
<dbReference type="InterPro" id="IPR035704">
    <property type="entry name" value="SNX8/Mvp1_PX"/>
</dbReference>
<comment type="subcellular location">
    <subcellularLocation>
        <location evidence="3">Cytoplasm</location>
    </subcellularLocation>
    <subcellularLocation>
        <location evidence="2">Membrane</location>
        <topology evidence="2">Peripheral membrane protein</topology>
        <orientation evidence="2">Cytoplasmic side</orientation>
    </subcellularLocation>
</comment>
<dbReference type="InterPro" id="IPR045734">
    <property type="entry name" value="Snx8_BAR_dom"/>
</dbReference>
<dbReference type="FunFam" id="3.30.1520.10:FF:000037">
    <property type="entry name" value="Sorting nexin mvp-1"/>
    <property type="match status" value="1"/>
</dbReference>
<dbReference type="Pfam" id="PF19566">
    <property type="entry name" value="Snx8_BAR_dom"/>
    <property type="match status" value="1"/>
</dbReference>
<dbReference type="CDD" id="cd06866">
    <property type="entry name" value="PX_SNX8_Mvp1p_like"/>
    <property type="match status" value="1"/>
</dbReference>
<evidence type="ECO:0000256" key="7">
    <source>
        <dbReference type="ARBA" id="ARBA00022490"/>
    </source>
</evidence>
<evidence type="ECO:0000256" key="1">
    <source>
        <dbReference type="ARBA" id="ARBA00002474"/>
    </source>
</evidence>
<dbReference type="Proteomes" id="UP001172155">
    <property type="component" value="Unassembled WGS sequence"/>
</dbReference>
<keyword evidence="9" id="KW-0472">Membrane</keyword>
<comment type="function">
    <text evidence="1">Required for vacuolar protein sorting.</text>
</comment>
<name>A0AA40F7N1_9PEZI</name>
<comment type="similarity">
    <text evidence="4">Belongs to the sorting nexin family.</text>
</comment>
<dbReference type="CDD" id="cd07597">
    <property type="entry name" value="BAR_SNX8"/>
    <property type="match status" value="1"/>
</dbReference>
<keyword evidence="8" id="KW-0653">Protein transport</keyword>
<accession>A0AA40F7N1</accession>
<dbReference type="SMART" id="SM00312">
    <property type="entry name" value="PX"/>
    <property type="match status" value="1"/>
</dbReference>
<evidence type="ECO:0000256" key="10">
    <source>
        <dbReference type="ARBA" id="ARBA00072009"/>
    </source>
</evidence>
<feature type="compositionally biased region" description="Low complexity" evidence="11">
    <location>
        <begin position="277"/>
        <end position="292"/>
    </location>
</feature>
<evidence type="ECO:0000256" key="6">
    <source>
        <dbReference type="ARBA" id="ARBA00022448"/>
    </source>
</evidence>
<dbReference type="PROSITE" id="PS50195">
    <property type="entry name" value="PX"/>
    <property type="match status" value="1"/>
</dbReference>
<keyword evidence="7" id="KW-0963">Cytoplasm</keyword>
<dbReference type="InterPro" id="IPR001683">
    <property type="entry name" value="PX_dom"/>
</dbReference>
<dbReference type="AlphaFoldDB" id="A0AA40F7N1"/>
<dbReference type="InterPro" id="IPR028662">
    <property type="entry name" value="SNX8/Mvp1"/>
</dbReference>
<evidence type="ECO:0000256" key="5">
    <source>
        <dbReference type="ARBA" id="ARBA00014268"/>
    </source>
</evidence>
<evidence type="ECO:0000256" key="9">
    <source>
        <dbReference type="ARBA" id="ARBA00023136"/>
    </source>
</evidence>
<evidence type="ECO:0000256" key="8">
    <source>
        <dbReference type="ARBA" id="ARBA00022927"/>
    </source>
</evidence>
<dbReference type="Gene3D" id="3.30.1520.10">
    <property type="entry name" value="Phox-like domain"/>
    <property type="match status" value="1"/>
</dbReference>